<dbReference type="Proteomes" id="UP001597252">
    <property type="component" value="Unassembled WGS sequence"/>
</dbReference>
<feature type="region of interest" description="Disordered" evidence="2">
    <location>
        <begin position="45"/>
        <end position="75"/>
    </location>
</feature>
<keyword evidence="3" id="KW-0472">Membrane</keyword>
<keyword evidence="3" id="KW-1133">Transmembrane helix</keyword>
<dbReference type="EMBL" id="JBHTON010000028">
    <property type="protein sequence ID" value="MFD1485353.1"/>
    <property type="molecule type" value="Genomic_DNA"/>
</dbReference>
<evidence type="ECO:0000313" key="4">
    <source>
        <dbReference type="EMBL" id="MFD1485353.1"/>
    </source>
</evidence>
<dbReference type="Pfam" id="PF12978">
    <property type="entry name" value="DUF3862"/>
    <property type="match status" value="1"/>
</dbReference>
<evidence type="ECO:0000313" key="5">
    <source>
        <dbReference type="Proteomes" id="UP001597252"/>
    </source>
</evidence>
<feature type="compositionally biased region" description="Low complexity" evidence="2">
    <location>
        <begin position="45"/>
        <end position="69"/>
    </location>
</feature>
<evidence type="ECO:0000256" key="2">
    <source>
        <dbReference type="SAM" id="MobiDB-lite"/>
    </source>
</evidence>
<sequence>MAKKKITGEDGKTYTVKVKKPFYKRVWFWILVIIVVAAIGGGLNNKGKSSSESTEKTSVSKTDKSSSSTSKKDSGKITRADFDSITLGDLMQNGNGGAKLDDLKAKFGNPSSTSSSTTNGVKTDLVTWTNVDGGFGASVIVSFTDGKAFAKNLTGFKLSRKQKIDLAAFNSWQNGMKYADFTAKYGQPDYYDETLIGGTTTIVAGYTSGVKGDLGANFNVTFDNSALTGKTQSNMK</sequence>
<dbReference type="InterPro" id="IPR024418">
    <property type="entry name" value="DUF3862"/>
</dbReference>
<organism evidence="4 5">
    <name type="scientific">Lacticaseibacillus baoqingensis</name>
    <dbReference type="NCBI Taxonomy" id="2486013"/>
    <lineage>
        <taxon>Bacteria</taxon>
        <taxon>Bacillati</taxon>
        <taxon>Bacillota</taxon>
        <taxon>Bacilli</taxon>
        <taxon>Lactobacillales</taxon>
        <taxon>Lactobacillaceae</taxon>
        <taxon>Lacticaseibacillus</taxon>
    </lineage>
</organism>
<dbReference type="Gene3D" id="3.30.1450.10">
    <property type="match status" value="2"/>
</dbReference>
<evidence type="ECO:0000256" key="1">
    <source>
        <dbReference type="ARBA" id="ARBA00022729"/>
    </source>
</evidence>
<reference evidence="5" key="1">
    <citation type="journal article" date="2019" name="Int. J. Syst. Evol. Microbiol.">
        <title>The Global Catalogue of Microorganisms (GCM) 10K type strain sequencing project: providing services to taxonomists for standard genome sequencing and annotation.</title>
        <authorList>
            <consortium name="The Broad Institute Genomics Platform"/>
            <consortium name="The Broad Institute Genome Sequencing Center for Infectious Disease"/>
            <person name="Wu L."/>
            <person name="Ma J."/>
        </authorList>
    </citation>
    <scope>NUCLEOTIDE SEQUENCE [LARGE SCALE GENOMIC DNA]</scope>
    <source>
        <strain evidence="5">CCM 8903</strain>
    </source>
</reference>
<accession>A0ABW4E8A3</accession>
<proteinExistence type="predicted"/>
<protein>
    <submittedName>
        <fullName evidence="4">DUF3862 domain-containing protein</fullName>
    </submittedName>
</protein>
<dbReference type="RefSeq" id="WP_125751473.1">
    <property type="nucleotide sequence ID" value="NZ_JBHTON010000028.1"/>
</dbReference>
<keyword evidence="3" id="KW-0812">Transmembrane</keyword>
<feature type="transmembrane region" description="Helical" evidence="3">
    <location>
        <begin position="26"/>
        <end position="43"/>
    </location>
</feature>
<dbReference type="InterPro" id="IPR037873">
    <property type="entry name" value="BamE-like"/>
</dbReference>
<comment type="caution">
    <text evidence="4">The sequence shown here is derived from an EMBL/GenBank/DDBJ whole genome shotgun (WGS) entry which is preliminary data.</text>
</comment>
<keyword evidence="1" id="KW-0732">Signal</keyword>
<keyword evidence="5" id="KW-1185">Reference proteome</keyword>
<gene>
    <name evidence="4" type="ORF">ACFQ5J_08940</name>
</gene>
<evidence type="ECO:0000256" key="3">
    <source>
        <dbReference type="SAM" id="Phobius"/>
    </source>
</evidence>
<name>A0ABW4E8A3_9LACO</name>